<accession>A0AAD5VPN1</accession>
<organism evidence="3 4">
    <name type="scientific">Leucocoprinus birnbaumii</name>
    <dbReference type="NCBI Taxonomy" id="56174"/>
    <lineage>
        <taxon>Eukaryota</taxon>
        <taxon>Fungi</taxon>
        <taxon>Dikarya</taxon>
        <taxon>Basidiomycota</taxon>
        <taxon>Agaricomycotina</taxon>
        <taxon>Agaricomycetes</taxon>
        <taxon>Agaricomycetidae</taxon>
        <taxon>Agaricales</taxon>
        <taxon>Agaricineae</taxon>
        <taxon>Agaricaceae</taxon>
        <taxon>Leucocoprinus</taxon>
    </lineage>
</organism>
<feature type="transmembrane region" description="Helical" evidence="2">
    <location>
        <begin position="12"/>
        <end position="33"/>
    </location>
</feature>
<protein>
    <submittedName>
        <fullName evidence="3">Uncharacterized protein</fullName>
    </submittedName>
</protein>
<dbReference type="Proteomes" id="UP001213000">
    <property type="component" value="Unassembled WGS sequence"/>
</dbReference>
<reference evidence="3" key="1">
    <citation type="submission" date="2022-07" db="EMBL/GenBank/DDBJ databases">
        <title>Genome Sequence of Leucocoprinus birnbaumii.</title>
        <authorList>
            <person name="Buettner E."/>
        </authorList>
    </citation>
    <scope>NUCLEOTIDE SEQUENCE</scope>
    <source>
        <strain evidence="3">VT141</strain>
    </source>
</reference>
<feature type="compositionally biased region" description="Polar residues" evidence="1">
    <location>
        <begin position="332"/>
        <end position="342"/>
    </location>
</feature>
<comment type="caution">
    <text evidence="3">The sequence shown here is derived from an EMBL/GenBank/DDBJ whole genome shotgun (WGS) entry which is preliminary data.</text>
</comment>
<feature type="region of interest" description="Disordered" evidence="1">
    <location>
        <begin position="293"/>
        <end position="342"/>
    </location>
</feature>
<keyword evidence="2" id="KW-1133">Transmembrane helix</keyword>
<dbReference type="EMBL" id="JANIEX010000629">
    <property type="protein sequence ID" value="KAJ3564790.1"/>
    <property type="molecule type" value="Genomic_DNA"/>
</dbReference>
<evidence type="ECO:0000256" key="2">
    <source>
        <dbReference type="SAM" id="Phobius"/>
    </source>
</evidence>
<proteinExistence type="predicted"/>
<dbReference type="AlphaFoldDB" id="A0AAD5VPN1"/>
<gene>
    <name evidence="3" type="ORF">NP233_g8062</name>
</gene>
<name>A0AAD5VPN1_9AGAR</name>
<keyword evidence="2" id="KW-0812">Transmembrane</keyword>
<sequence length="416" mass="46329">MAHQPLPSVEIFFFPPLPPSLLGIPAFLSYRMLDTTPAGFRYLGATSGQVSLAQALVPKQSPLSCVTLFLPNSRIHDLDWCYAWQNLWFLSAAFSTIVPDALILLRLDALCRAKPALRYTTVMVFAMHIAALLIIYIANNVWTPRIPIAQTVAIGAREIQLQSDSDFQINSILRDEELLPTFVLLLRQGAGYFIGTTGKCSYSETGDVDDSHPPPTCEVRHHRVGFTNLAAAYESLPAQESRVLMSRLRNLTMLLRKHRHPDYREHLWAGSPGAIIVTRQSLNEPWRLEQGLTCGEDDKVEIEQTPDTPMTRSKRPLSPSEYSPESKRIRTSYDTAEATSRTSNTGLDLAEASLFINITNILANFIISKKRGPDGQEIEPEAKRTTGVTAHLMPFPCQITPRSPTTLRSMLSVSAN</sequence>
<evidence type="ECO:0000313" key="3">
    <source>
        <dbReference type="EMBL" id="KAJ3564790.1"/>
    </source>
</evidence>
<evidence type="ECO:0000313" key="4">
    <source>
        <dbReference type="Proteomes" id="UP001213000"/>
    </source>
</evidence>
<evidence type="ECO:0000256" key="1">
    <source>
        <dbReference type="SAM" id="MobiDB-lite"/>
    </source>
</evidence>
<keyword evidence="2" id="KW-0472">Membrane</keyword>
<keyword evidence="4" id="KW-1185">Reference proteome</keyword>
<feature type="transmembrane region" description="Helical" evidence="2">
    <location>
        <begin position="117"/>
        <end position="138"/>
    </location>
</feature>